<dbReference type="PROSITE" id="PS50011">
    <property type="entry name" value="PROTEIN_KINASE_DOM"/>
    <property type="match status" value="1"/>
</dbReference>
<dbReference type="InParanoid" id="A0A0V0R2D7"/>
<dbReference type="InterPro" id="IPR011009">
    <property type="entry name" value="Kinase-like_dom_sf"/>
</dbReference>
<evidence type="ECO:0000313" key="2">
    <source>
        <dbReference type="EMBL" id="KRX08432.1"/>
    </source>
</evidence>
<gene>
    <name evidence="2" type="ORF">PPERSA_12913</name>
</gene>
<keyword evidence="3" id="KW-1185">Reference proteome</keyword>
<dbReference type="InterPro" id="IPR000719">
    <property type="entry name" value="Prot_kinase_dom"/>
</dbReference>
<proteinExistence type="predicted"/>
<dbReference type="SMART" id="SM00220">
    <property type="entry name" value="S_TKc"/>
    <property type="match status" value="1"/>
</dbReference>
<dbReference type="GO" id="GO:0005524">
    <property type="term" value="F:ATP binding"/>
    <property type="evidence" value="ECO:0007669"/>
    <property type="project" value="InterPro"/>
</dbReference>
<dbReference type="GO" id="GO:0004672">
    <property type="term" value="F:protein kinase activity"/>
    <property type="evidence" value="ECO:0007669"/>
    <property type="project" value="InterPro"/>
</dbReference>
<dbReference type="Proteomes" id="UP000054937">
    <property type="component" value="Unassembled WGS sequence"/>
</dbReference>
<accession>A0A0V0R2D7</accession>
<dbReference type="SUPFAM" id="SSF56112">
    <property type="entry name" value="Protein kinase-like (PK-like)"/>
    <property type="match status" value="1"/>
</dbReference>
<dbReference type="Pfam" id="PF00069">
    <property type="entry name" value="Pkinase"/>
    <property type="match status" value="1"/>
</dbReference>
<dbReference type="EMBL" id="LDAU01000063">
    <property type="protein sequence ID" value="KRX08432.1"/>
    <property type="molecule type" value="Genomic_DNA"/>
</dbReference>
<protein>
    <submittedName>
        <fullName evidence="2">Protein kinase-like domain</fullName>
    </submittedName>
</protein>
<name>A0A0V0R2D7_PSEPJ</name>
<keyword evidence="2" id="KW-0808">Transferase</keyword>
<reference evidence="2 3" key="1">
    <citation type="journal article" date="2015" name="Sci. Rep.">
        <title>Genome of the facultative scuticociliatosis pathogen Pseudocohnilembus persalinus provides insight into its virulence through horizontal gene transfer.</title>
        <authorList>
            <person name="Xiong J."/>
            <person name="Wang G."/>
            <person name="Cheng J."/>
            <person name="Tian M."/>
            <person name="Pan X."/>
            <person name="Warren A."/>
            <person name="Jiang C."/>
            <person name="Yuan D."/>
            <person name="Miao W."/>
        </authorList>
    </citation>
    <scope>NUCLEOTIDE SEQUENCE [LARGE SCALE GENOMIC DNA]</scope>
    <source>
        <strain evidence="2">36N120E</strain>
    </source>
</reference>
<dbReference type="PANTHER" id="PTHR44305">
    <property type="entry name" value="SI:DKEY-192D15.2-RELATED"/>
    <property type="match status" value="1"/>
</dbReference>
<dbReference type="Gene3D" id="1.10.510.10">
    <property type="entry name" value="Transferase(Phosphotransferase) domain 1"/>
    <property type="match status" value="1"/>
</dbReference>
<dbReference type="OrthoDB" id="307795at2759"/>
<organism evidence="2 3">
    <name type="scientific">Pseudocohnilembus persalinus</name>
    <name type="common">Ciliate</name>
    <dbReference type="NCBI Taxonomy" id="266149"/>
    <lineage>
        <taxon>Eukaryota</taxon>
        <taxon>Sar</taxon>
        <taxon>Alveolata</taxon>
        <taxon>Ciliophora</taxon>
        <taxon>Intramacronucleata</taxon>
        <taxon>Oligohymenophorea</taxon>
        <taxon>Scuticociliatia</taxon>
        <taxon>Philasterida</taxon>
        <taxon>Pseudocohnilembidae</taxon>
        <taxon>Pseudocohnilembus</taxon>
    </lineage>
</organism>
<comment type="caution">
    <text evidence="2">The sequence shown here is derived from an EMBL/GenBank/DDBJ whole genome shotgun (WGS) entry which is preliminary data.</text>
</comment>
<evidence type="ECO:0000313" key="3">
    <source>
        <dbReference type="Proteomes" id="UP000054937"/>
    </source>
</evidence>
<keyword evidence="2" id="KW-0418">Kinase</keyword>
<dbReference type="AlphaFoldDB" id="A0A0V0R2D7"/>
<sequence>MGNSDSIADKDFEKEKLTFIEIANFQGGNLVKVFKRGNKESYAISSPINKNFIKDQKALEKRLKIQHPHLMSVLGIDKAISDEDKHLYQNLQSEENLQKFFFQYSYITLESLLDERMGTERYFPEDDLEALLKGISSALYVLKKNQITNGDINTQTIYFDQYSGVFKIYDRELLCGRGSGYIQAMTNKRFSFLSPELIEYQRQRNFQISDEILNKSDIFALGFVLLEAASLQRMQLCYDHKYSIIDTVVQQRIQQIQEFYSPQFIYVIQQMINYDYTQRPDSEQLQKLIQDIYNPEVIENPNTEPIPLNNSNLILMSHNQIKISTKIQILNIKIQLGKITYHLHIMMTFQNI</sequence>
<evidence type="ECO:0000259" key="1">
    <source>
        <dbReference type="PROSITE" id="PS50011"/>
    </source>
</evidence>
<dbReference type="InterPro" id="IPR053083">
    <property type="entry name" value="TF_kinase-domain_protein"/>
</dbReference>
<dbReference type="PANTHER" id="PTHR44305:SF2">
    <property type="entry name" value="SI:DKEY-192D15.2"/>
    <property type="match status" value="1"/>
</dbReference>
<feature type="domain" description="Protein kinase" evidence="1">
    <location>
        <begin position="1"/>
        <end position="297"/>
    </location>
</feature>